<proteinExistence type="inferred from homology"/>
<dbReference type="Gene3D" id="1.20.1070.10">
    <property type="entry name" value="Rhodopsin 7-helix transmembrane proteins"/>
    <property type="match status" value="1"/>
</dbReference>
<dbReference type="EMBL" id="JABSTV010001250">
    <property type="protein sequence ID" value="KAH7957418.1"/>
    <property type="molecule type" value="Genomic_DNA"/>
</dbReference>
<dbReference type="GO" id="GO:0060170">
    <property type="term" value="C:ciliary membrane"/>
    <property type="evidence" value="ECO:0007669"/>
    <property type="project" value="UniProtKB-SubCell"/>
</dbReference>
<dbReference type="GO" id="GO:0004930">
    <property type="term" value="F:G protein-coupled receptor activity"/>
    <property type="evidence" value="ECO:0007669"/>
    <property type="project" value="UniProtKB-KW"/>
</dbReference>
<feature type="transmembrane region" description="Helical" evidence="17">
    <location>
        <begin position="370"/>
        <end position="389"/>
    </location>
</feature>
<keyword evidence="9" id="KW-0969">Cilium</keyword>
<evidence type="ECO:0000256" key="11">
    <source>
        <dbReference type="ARBA" id="ARBA00023157"/>
    </source>
</evidence>
<evidence type="ECO:0000256" key="10">
    <source>
        <dbReference type="ARBA" id="ARBA00023136"/>
    </source>
</evidence>
<comment type="caution">
    <text evidence="19">The sequence shown here is derived from an EMBL/GenBank/DDBJ whole genome shotgun (WGS) entry which is preliminary data.</text>
</comment>
<dbReference type="InterPro" id="IPR017452">
    <property type="entry name" value="GPCR_Rhodpsn_7TM"/>
</dbReference>
<evidence type="ECO:0000256" key="15">
    <source>
        <dbReference type="ARBA" id="ARBA00023273"/>
    </source>
</evidence>
<feature type="transmembrane region" description="Helical" evidence="17">
    <location>
        <begin position="238"/>
        <end position="261"/>
    </location>
</feature>
<feature type="transmembrane region" description="Helical" evidence="17">
    <location>
        <begin position="151"/>
        <end position="172"/>
    </location>
</feature>
<evidence type="ECO:0000256" key="6">
    <source>
        <dbReference type="ARBA" id="ARBA00022692"/>
    </source>
</evidence>
<organism evidence="19 20">
    <name type="scientific">Rhipicephalus sanguineus</name>
    <name type="common">Brown dog tick</name>
    <name type="synonym">Ixodes sanguineus</name>
    <dbReference type="NCBI Taxonomy" id="34632"/>
    <lineage>
        <taxon>Eukaryota</taxon>
        <taxon>Metazoa</taxon>
        <taxon>Ecdysozoa</taxon>
        <taxon>Arthropoda</taxon>
        <taxon>Chelicerata</taxon>
        <taxon>Arachnida</taxon>
        <taxon>Acari</taxon>
        <taxon>Parasitiformes</taxon>
        <taxon>Ixodida</taxon>
        <taxon>Ixodoidea</taxon>
        <taxon>Ixodidae</taxon>
        <taxon>Rhipicephalinae</taxon>
        <taxon>Rhipicephalus</taxon>
        <taxon>Rhipicephalus</taxon>
    </lineage>
</organism>
<dbReference type="PROSITE" id="PS50262">
    <property type="entry name" value="G_PROTEIN_RECEP_F1_2"/>
    <property type="match status" value="1"/>
</dbReference>
<evidence type="ECO:0000313" key="20">
    <source>
        <dbReference type="Proteomes" id="UP000821837"/>
    </source>
</evidence>
<dbReference type="PRINTS" id="PR00237">
    <property type="entry name" value="GPCRRHODOPSN"/>
</dbReference>
<evidence type="ECO:0000256" key="12">
    <source>
        <dbReference type="ARBA" id="ARBA00023170"/>
    </source>
</evidence>
<feature type="transmembrane region" description="Helical" evidence="17">
    <location>
        <begin position="114"/>
        <end position="139"/>
    </location>
</feature>
<feature type="compositionally biased region" description="Low complexity" evidence="16">
    <location>
        <begin position="710"/>
        <end position="741"/>
    </location>
</feature>
<evidence type="ECO:0000256" key="3">
    <source>
        <dbReference type="ARBA" id="ARBA00010663"/>
    </source>
</evidence>
<evidence type="ECO:0000256" key="16">
    <source>
        <dbReference type="SAM" id="MobiDB-lite"/>
    </source>
</evidence>
<feature type="transmembrane region" description="Helical" evidence="17">
    <location>
        <begin position="330"/>
        <end position="350"/>
    </location>
</feature>
<keyword evidence="4" id="KW-0217">Developmental protein</keyword>
<keyword evidence="13" id="KW-0325">Glycoprotein</keyword>
<evidence type="ECO:0000256" key="7">
    <source>
        <dbReference type="ARBA" id="ARBA00022989"/>
    </source>
</evidence>
<evidence type="ECO:0000256" key="13">
    <source>
        <dbReference type="ARBA" id="ARBA00023180"/>
    </source>
</evidence>
<dbReference type="VEuPathDB" id="VectorBase:RSAN_045655"/>
<evidence type="ECO:0000256" key="8">
    <source>
        <dbReference type="ARBA" id="ARBA00023040"/>
    </source>
</evidence>
<feature type="transmembrane region" description="Helical" evidence="17">
    <location>
        <begin position="193"/>
        <end position="218"/>
    </location>
</feature>
<protein>
    <recommendedName>
        <fullName evidence="18">G-protein coupled receptors family 1 profile domain-containing protein</fullName>
    </recommendedName>
</protein>
<name>A0A9D4PXE9_RHISA</name>
<dbReference type="InterPro" id="IPR000276">
    <property type="entry name" value="GPCR_Rhodpsn"/>
</dbReference>
<dbReference type="CDD" id="cd00637">
    <property type="entry name" value="7tm_classA_rhodopsin-like"/>
    <property type="match status" value="1"/>
</dbReference>
<dbReference type="AlphaFoldDB" id="A0A9D4PXE9"/>
<keyword evidence="11" id="KW-1015">Disulfide bond</keyword>
<keyword evidence="8" id="KW-0297">G-protein coupled receptor</keyword>
<feature type="transmembrane region" description="Helical" evidence="17">
    <location>
        <begin position="78"/>
        <end position="102"/>
    </location>
</feature>
<gene>
    <name evidence="19" type="ORF">HPB52_018730</name>
</gene>
<keyword evidence="12" id="KW-0675">Receptor</keyword>
<sequence>MDLSLDRNSSAVTQRTGPVSSNFTAQNQSTAIANTSIPHEVPGIRHFALSGDVTQEAPTPLESPEDQLSSFSYISVEVHYTLLLFIMVCSVAINGLVFVLFYQRPSVRMPSNKFVLNMAIVHLLQTFIVLPFVFVSVLFQEWIFGEIFCKIHGTLSVCLTMANVFSILLIAVDRNCAVNSPLHYSMTITKKRTNVLILSTWVFAIVVSVPPLVGVSGLQYQKSWAMCTVTWYDTGLLTLAYSCVLCVLGFLLPFVRITWIYTSMFQAARRNSACTRLHNIKSGSNEISPPPSAGLDGGSDMPVCLNRKSAWSKRTTSSQVSSLFGDKLKAVRTGVFVVVSFTACFLPFFAMTVVEPHAQTLKAPLHNLPAIAMLLLFSSSLVNPYLYVIRNKATRKHIRKMFHCLTRKPSFFSPQGYHHSHQSPLQEPRCSDGTRVLESTASLRSDGSEEYQRTWMRQSLCRNKSGEWNIIAVTTEPSTSPSRRSSILVHRPRYVDEMEELFQQDSSYHHNKSMPARYGASVMSSSYRRASLDSGKVPCERFTKIPEKRFKRTSTTVGTSGDRSKSFRIRGRYANRKELSLECDPSCNMNVNHEDWRRYLSESCQRRHGSNARHDLRSYASILTHAAEVHRAAPRSATCMARAQRFGSLPSDSHSCEAAGHTCLPVLVRGRSLAMDEREKSAVVPAQAISRSGGLRKTQFAMGRRSSKQSSSDTNTTTLESLTSTESQELPIISSPRTLSPTSLTSYRYPHVQTHQQHQQQCWRQRGYSSVPPPTAILCQQLHQSAEVPQDSQDRRDSGFEDTMLERCDLCCTAVSEHDSIKAMKFIEHV</sequence>
<evidence type="ECO:0000256" key="2">
    <source>
        <dbReference type="ARBA" id="ARBA00004651"/>
    </source>
</evidence>
<comment type="similarity">
    <text evidence="3">Belongs to the G-protein coupled receptor 1 family.</text>
</comment>
<keyword evidence="20" id="KW-1185">Reference proteome</keyword>
<evidence type="ECO:0000256" key="9">
    <source>
        <dbReference type="ARBA" id="ARBA00023069"/>
    </source>
</evidence>
<feature type="region of interest" description="Disordered" evidence="16">
    <location>
        <begin position="693"/>
        <end position="741"/>
    </location>
</feature>
<feature type="region of interest" description="Disordered" evidence="16">
    <location>
        <begin position="1"/>
        <end position="21"/>
    </location>
</feature>
<evidence type="ECO:0000256" key="1">
    <source>
        <dbReference type="ARBA" id="ARBA00004309"/>
    </source>
</evidence>
<dbReference type="PANTHER" id="PTHR22752:SF10">
    <property type="entry name" value="G-PROTEIN COUPLED RECEPTOR 161"/>
    <property type="match status" value="1"/>
</dbReference>
<evidence type="ECO:0000256" key="5">
    <source>
        <dbReference type="ARBA" id="ARBA00022475"/>
    </source>
</evidence>
<dbReference type="Proteomes" id="UP000821837">
    <property type="component" value="Unassembled WGS sequence"/>
</dbReference>
<keyword evidence="14" id="KW-0807">Transducer</keyword>
<reference evidence="19" key="1">
    <citation type="journal article" date="2020" name="Cell">
        <title>Large-Scale Comparative Analyses of Tick Genomes Elucidate Their Genetic Diversity and Vector Capacities.</title>
        <authorList>
            <consortium name="Tick Genome and Microbiome Consortium (TIGMIC)"/>
            <person name="Jia N."/>
            <person name="Wang J."/>
            <person name="Shi W."/>
            <person name="Du L."/>
            <person name="Sun Y."/>
            <person name="Zhan W."/>
            <person name="Jiang J.F."/>
            <person name="Wang Q."/>
            <person name="Zhang B."/>
            <person name="Ji P."/>
            <person name="Bell-Sakyi L."/>
            <person name="Cui X.M."/>
            <person name="Yuan T.T."/>
            <person name="Jiang B.G."/>
            <person name="Yang W.F."/>
            <person name="Lam T.T."/>
            <person name="Chang Q.C."/>
            <person name="Ding S.J."/>
            <person name="Wang X.J."/>
            <person name="Zhu J.G."/>
            <person name="Ruan X.D."/>
            <person name="Zhao L."/>
            <person name="Wei J.T."/>
            <person name="Ye R.Z."/>
            <person name="Que T.C."/>
            <person name="Du C.H."/>
            <person name="Zhou Y.H."/>
            <person name="Cheng J.X."/>
            <person name="Dai P.F."/>
            <person name="Guo W.B."/>
            <person name="Han X.H."/>
            <person name="Huang E.J."/>
            <person name="Li L.F."/>
            <person name="Wei W."/>
            <person name="Gao Y.C."/>
            <person name="Liu J.Z."/>
            <person name="Shao H.Z."/>
            <person name="Wang X."/>
            <person name="Wang C.C."/>
            <person name="Yang T.C."/>
            <person name="Huo Q.B."/>
            <person name="Li W."/>
            <person name="Chen H.Y."/>
            <person name="Chen S.E."/>
            <person name="Zhou L.G."/>
            <person name="Ni X.B."/>
            <person name="Tian J.H."/>
            <person name="Sheng Y."/>
            <person name="Liu T."/>
            <person name="Pan Y.S."/>
            <person name="Xia L.Y."/>
            <person name="Li J."/>
            <person name="Zhao F."/>
            <person name="Cao W.C."/>
        </authorList>
    </citation>
    <scope>NUCLEOTIDE SEQUENCE</scope>
    <source>
        <strain evidence="19">Rsan-2018</strain>
    </source>
</reference>
<reference evidence="19" key="2">
    <citation type="submission" date="2021-09" db="EMBL/GenBank/DDBJ databases">
        <authorList>
            <person name="Jia N."/>
            <person name="Wang J."/>
            <person name="Shi W."/>
            <person name="Du L."/>
            <person name="Sun Y."/>
            <person name="Zhan W."/>
            <person name="Jiang J."/>
            <person name="Wang Q."/>
            <person name="Zhang B."/>
            <person name="Ji P."/>
            <person name="Sakyi L.B."/>
            <person name="Cui X."/>
            <person name="Yuan T."/>
            <person name="Jiang B."/>
            <person name="Yang W."/>
            <person name="Lam T.T.-Y."/>
            <person name="Chang Q."/>
            <person name="Ding S."/>
            <person name="Wang X."/>
            <person name="Zhu J."/>
            <person name="Ruan X."/>
            <person name="Zhao L."/>
            <person name="Wei J."/>
            <person name="Que T."/>
            <person name="Du C."/>
            <person name="Cheng J."/>
            <person name="Dai P."/>
            <person name="Han X."/>
            <person name="Huang E."/>
            <person name="Gao Y."/>
            <person name="Liu J."/>
            <person name="Shao H."/>
            <person name="Ye R."/>
            <person name="Li L."/>
            <person name="Wei W."/>
            <person name="Wang X."/>
            <person name="Wang C."/>
            <person name="Huo Q."/>
            <person name="Li W."/>
            <person name="Guo W."/>
            <person name="Chen H."/>
            <person name="Chen S."/>
            <person name="Zhou L."/>
            <person name="Zhou L."/>
            <person name="Ni X."/>
            <person name="Tian J."/>
            <person name="Zhou Y."/>
            <person name="Sheng Y."/>
            <person name="Liu T."/>
            <person name="Pan Y."/>
            <person name="Xia L."/>
            <person name="Li J."/>
            <person name="Zhao F."/>
            <person name="Cao W."/>
        </authorList>
    </citation>
    <scope>NUCLEOTIDE SEQUENCE</scope>
    <source>
        <strain evidence="19">Rsan-2018</strain>
        <tissue evidence="19">Larvae</tissue>
    </source>
</reference>
<keyword evidence="5" id="KW-1003">Cell membrane</keyword>
<accession>A0A9D4PXE9</accession>
<evidence type="ECO:0000256" key="14">
    <source>
        <dbReference type="ARBA" id="ARBA00023224"/>
    </source>
</evidence>
<feature type="domain" description="G-protein coupled receptors family 1 profile" evidence="18">
    <location>
        <begin position="93"/>
        <end position="387"/>
    </location>
</feature>
<keyword evidence="7 17" id="KW-1133">Transmembrane helix</keyword>
<comment type="subcellular location">
    <subcellularLocation>
        <location evidence="2">Cell membrane</location>
        <topology evidence="2">Multi-pass membrane protein</topology>
    </subcellularLocation>
    <subcellularLocation>
        <location evidence="1">Cell projection</location>
        <location evidence="1">Cilium membrane</location>
    </subcellularLocation>
</comment>
<evidence type="ECO:0000259" key="18">
    <source>
        <dbReference type="PROSITE" id="PS50262"/>
    </source>
</evidence>
<evidence type="ECO:0000256" key="4">
    <source>
        <dbReference type="ARBA" id="ARBA00022473"/>
    </source>
</evidence>
<keyword evidence="6 17" id="KW-0812">Transmembrane</keyword>
<keyword evidence="15" id="KW-0966">Cell projection</keyword>
<evidence type="ECO:0000313" key="19">
    <source>
        <dbReference type="EMBL" id="KAH7957418.1"/>
    </source>
</evidence>
<keyword evidence="10 17" id="KW-0472">Membrane</keyword>
<evidence type="ECO:0000256" key="17">
    <source>
        <dbReference type="SAM" id="Phobius"/>
    </source>
</evidence>
<dbReference type="SUPFAM" id="SSF81321">
    <property type="entry name" value="Family A G protein-coupled receptor-like"/>
    <property type="match status" value="1"/>
</dbReference>
<dbReference type="PANTHER" id="PTHR22752">
    <property type="entry name" value="G PROTEIN-COUPLED RECEPTOR"/>
    <property type="match status" value="1"/>
</dbReference>
<dbReference type="Pfam" id="PF00001">
    <property type="entry name" value="7tm_1"/>
    <property type="match status" value="1"/>
</dbReference>